<feature type="region of interest" description="Disordered" evidence="1">
    <location>
        <begin position="228"/>
        <end position="280"/>
    </location>
</feature>
<feature type="compositionally biased region" description="Polar residues" evidence="1">
    <location>
        <begin position="434"/>
        <end position="447"/>
    </location>
</feature>
<dbReference type="AlphaFoldDB" id="A0A388KJC8"/>
<dbReference type="EMBL" id="BFEA01000126">
    <property type="protein sequence ID" value="GBG70161.1"/>
    <property type="molecule type" value="Genomic_DNA"/>
</dbReference>
<feature type="region of interest" description="Disordered" evidence="1">
    <location>
        <begin position="668"/>
        <end position="697"/>
    </location>
</feature>
<dbReference type="Gramene" id="GBG70161">
    <property type="protein sequence ID" value="GBG70161"/>
    <property type="gene ID" value="CBR_g6292"/>
</dbReference>
<feature type="region of interest" description="Disordered" evidence="1">
    <location>
        <begin position="348"/>
        <end position="367"/>
    </location>
</feature>
<comment type="caution">
    <text evidence="2">The sequence shown here is derived from an EMBL/GenBank/DDBJ whole genome shotgun (WGS) entry which is preliminary data.</text>
</comment>
<keyword evidence="3" id="KW-1185">Reference proteome</keyword>
<reference evidence="2 3" key="1">
    <citation type="journal article" date="2018" name="Cell">
        <title>The Chara Genome: Secondary Complexity and Implications for Plant Terrestrialization.</title>
        <authorList>
            <person name="Nishiyama T."/>
            <person name="Sakayama H."/>
            <person name="Vries J.D."/>
            <person name="Buschmann H."/>
            <person name="Saint-Marcoux D."/>
            <person name="Ullrich K.K."/>
            <person name="Haas F.B."/>
            <person name="Vanderstraeten L."/>
            <person name="Becker D."/>
            <person name="Lang D."/>
            <person name="Vosolsobe S."/>
            <person name="Rombauts S."/>
            <person name="Wilhelmsson P.K.I."/>
            <person name="Janitza P."/>
            <person name="Kern R."/>
            <person name="Heyl A."/>
            <person name="Rumpler F."/>
            <person name="Villalobos L.I.A.C."/>
            <person name="Clay J.M."/>
            <person name="Skokan R."/>
            <person name="Toyoda A."/>
            <person name="Suzuki Y."/>
            <person name="Kagoshima H."/>
            <person name="Schijlen E."/>
            <person name="Tajeshwar N."/>
            <person name="Catarino B."/>
            <person name="Hetherington A.J."/>
            <person name="Saltykova A."/>
            <person name="Bonnot C."/>
            <person name="Breuninger H."/>
            <person name="Symeonidi A."/>
            <person name="Radhakrishnan G.V."/>
            <person name="Van Nieuwerburgh F."/>
            <person name="Deforce D."/>
            <person name="Chang C."/>
            <person name="Karol K.G."/>
            <person name="Hedrich R."/>
            <person name="Ulvskov P."/>
            <person name="Glockner G."/>
            <person name="Delwiche C.F."/>
            <person name="Petrasek J."/>
            <person name="Van de Peer Y."/>
            <person name="Friml J."/>
            <person name="Beilby M."/>
            <person name="Dolan L."/>
            <person name="Kohara Y."/>
            <person name="Sugano S."/>
            <person name="Fujiyama A."/>
            <person name="Delaux P.-M."/>
            <person name="Quint M."/>
            <person name="TheiBen G."/>
            <person name="Hagemann M."/>
            <person name="Harholt J."/>
            <person name="Dunand C."/>
            <person name="Zachgo S."/>
            <person name="Langdale J."/>
            <person name="Maumus F."/>
            <person name="Straeten D.V.D."/>
            <person name="Gould S.B."/>
            <person name="Rensing S.A."/>
        </authorList>
    </citation>
    <scope>NUCLEOTIDE SEQUENCE [LARGE SCALE GENOMIC DNA]</scope>
    <source>
        <strain evidence="2 3">S276</strain>
    </source>
</reference>
<feature type="compositionally biased region" description="Low complexity" evidence="1">
    <location>
        <begin position="247"/>
        <end position="263"/>
    </location>
</feature>
<dbReference type="Proteomes" id="UP000265515">
    <property type="component" value="Unassembled WGS sequence"/>
</dbReference>
<feature type="compositionally biased region" description="Gly residues" evidence="1">
    <location>
        <begin position="351"/>
        <end position="363"/>
    </location>
</feature>
<feature type="compositionally biased region" description="Polar residues" evidence="1">
    <location>
        <begin position="400"/>
        <end position="414"/>
    </location>
</feature>
<feature type="region of interest" description="Disordered" evidence="1">
    <location>
        <begin position="372"/>
        <end position="492"/>
    </location>
</feature>
<feature type="compositionally biased region" description="Polar residues" evidence="1">
    <location>
        <begin position="372"/>
        <end position="381"/>
    </location>
</feature>
<feature type="compositionally biased region" description="Polar residues" evidence="1">
    <location>
        <begin position="474"/>
        <end position="489"/>
    </location>
</feature>
<gene>
    <name evidence="2" type="ORF">CBR_g6292</name>
</gene>
<name>A0A388KJC8_CHABU</name>
<evidence type="ECO:0000313" key="3">
    <source>
        <dbReference type="Proteomes" id="UP000265515"/>
    </source>
</evidence>
<evidence type="ECO:0000256" key="1">
    <source>
        <dbReference type="SAM" id="MobiDB-lite"/>
    </source>
</evidence>
<feature type="compositionally biased region" description="Polar residues" evidence="1">
    <location>
        <begin position="668"/>
        <end position="688"/>
    </location>
</feature>
<protein>
    <submittedName>
        <fullName evidence="2">Uncharacterized protein</fullName>
    </submittedName>
</protein>
<evidence type="ECO:0000313" key="2">
    <source>
        <dbReference type="EMBL" id="GBG70161.1"/>
    </source>
</evidence>
<proteinExistence type="predicted"/>
<organism evidence="2 3">
    <name type="scientific">Chara braunii</name>
    <name type="common">Braun's stonewort</name>
    <dbReference type="NCBI Taxonomy" id="69332"/>
    <lineage>
        <taxon>Eukaryota</taxon>
        <taxon>Viridiplantae</taxon>
        <taxon>Streptophyta</taxon>
        <taxon>Charophyceae</taxon>
        <taxon>Charales</taxon>
        <taxon>Characeae</taxon>
        <taxon>Chara</taxon>
    </lineage>
</organism>
<accession>A0A388KJC8</accession>
<sequence>MEVNGREVKFTLNTSLDEIKVKWLKERTVSVIFKENARFLSKKIKDDIIRAFVDGWILGSERFPRETRRGRVKIEGPNALSYVAKSREVANFMISEGGVEIPTRQANVSYEVQFKPWMTRAEFRDLRRQEDDRIFWVIAVQVPLDDMSFIYAQIEIAIGKIEWAHPPDVDPDRPALVNARFDLASDARGNMKGKMRIITSKGDDLEVCLACSTTPKCRTCQQFFHTEEECRRRGGQNREVPGGTNIPTQQPSQAQSSTGQGTSRRLRYHGPLGPQPQAEAAAPAGFAYAADNPMFSPGGILQASPSVQNLYQMMWALQGAASQGGIAVNGGCWRNPRQQANQFHVGMPPQYGGGFHQGLGGQGISSAFQSYQPNFIPQDQGPSPHGLEGGIGVDPRGAGTSRQQKRSGQPSEASLQPGRGSQTGGRELGAEQEGSASRTVADLQQRSRPAGKQRRLNMSSVKELHTEASGESFVHSTGQQATSGAPGQKTTRDRRLATMARGQGPGLEQLLIPLACTTVRNGLWVITWHTALCPYTLPSQQVDDAPTPWTILQTVETLFLRYFSVRLIGDCPMARIITKIEEKRIKLFVPLVDATMTTDDAGRLESLGMKLVPLTWFAEGRKPKLGRITITPKLSAECLSELKIRLHKDKRLDSQFVRDALTQPLALSSQATEARGTGQDSRNTSRIQRSGGGQMDG</sequence>